<name>A0A8H3PFN8_9EURO</name>
<feature type="region of interest" description="Disordered" evidence="1">
    <location>
        <begin position="1"/>
        <end position="61"/>
    </location>
</feature>
<comment type="caution">
    <text evidence="2">The sequence shown here is derived from an EMBL/GenBank/DDBJ whole genome shotgun (WGS) entry which is preliminary data.</text>
</comment>
<evidence type="ECO:0000313" key="2">
    <source>
        <dbReference type="EMBL" id="GFF50432.1"/>
    </source>
</evidence>
<feature type="compositionally biased region" description="Low complexity" evidence="1">
    <location>
        <begin position="37"/>
        <end position="48"/>
    </location>
</feature>
<accession>A0A8H3PFN8</accession>
<dbReference type="AlphaFoldDB" id="A0A8H3PFN8"/>
<dbReference type="EMBL" id="BLKC01000084">
    <property type="protein sequence ID" value="GFF50432.1"/>
    <property type="molecule type" value="Genomic_DNA"/>
</dbReference>
<reference evidence="2 3" key="1">
    <citation type="submission" date="2020-01" db="EMBL/GenBank/DDBJ databases">
        <title>Draft genome sequence of Aspergillus udagawae IFM 46972.</title>
        <authorList>
            <person name="Takahashi H."/>
            <person name="Yaguchi T."/>
        </authorList>
    </citation>
    <scope>NUCLEOTIDE SEQUENCE [LARGE SCALE GENOMIC DNA]</scope>
    <source>
        <strain evidence="2 3">IFM 46972</strain>
    </source>
</reference>
<dbReference type="Proteomes" id="UP000465221">
    <property type="component" value="Unassembled WGS sequence"/>
</dbReference>
<proteinExistence type="predicted"/>
<evidence type="ECO:0000313" key="3">
    <source>
        <dbReference type="Proteomes" id="UP000465221"/>
    </source>
</evidence>
<evidence type="ECO:0000256" key="1">
    <source>
        <dbReference type="SAM" id="MobiDB-lite"/>
    </source>
</evidence>
<gene>
    <name evidence="2" type="ORF">IFM46972_09043</name>
</gene>
<sequence length="156" mass="17399">MTTSTSLRRTHDPLPVSPCKGEMLPQVDSLVASTPRGAASDADSQSPQADDDGSTRPALALPPPAQVAISFWTFEREQWRQINRIQVDPSDPAPKYVRKKYSLYDWNLQSLKPDQCYRVATVDGNNAIFVISEDEEDRLAAEGRLNKDRQLLTLVS</sequence>
<organism evidence="2 3">
    <name type="scientific">Aspergillus udagawae</name>
    <dbReference type="NCBI Taxonomy" id="91492"/>
    <lineage>
        <taxon>Eukaryota</taxon>
        <taxon>Fungi</taxon>
        <taxon>Dikarya</taxon>
        <taxon>Ascomycota</taxon>
        <taxon>Pezizomycotina</taxon>
        <taxon>Eurotiomycetes</taxon>
        <taxon>Eurotiomycetidae</taxon>
        <taxon>Eurotiales</taxon>
        <taxon>Aspergillaceae</taxon>
        <taxon>Aspergillus</taxon>
        <taxon>Aspergillus subgen. Fumigati</taxon>
    </lineage>
</organism>
<protein>
    <submittedName>
        <fullName evidence="2">Uncharacterized protein</fullName>
    </submittedName>
</protein>